<dbReference type="Proteomes" id="UP000656732">
    <property type="component" value="Unassembled WGS sequence"/>
</dbReference>
<protein>
    <submittedName>
        <fullName evidence="1">Uncharacterized protein</fullName>
    </submittedName>
</protein>
<comment type="caution">
    <text evidence="1">The sequence shown here is derived from an EMBL/GenBank/DDBJ whole genome shotgun (WGS) entry which is preliminary data.</text>
</comment>
<dbReference type="EMBL" id="BMTU01000002">
    <property type="protein sequence ID" value="GGQ67278.1"/>
    <property type="molecule type" value="Genomic_DNA"/>
</dbReference>
<evidence type="ECO:0000313" key="1">
    <source>
        <dbReference type="EMBL" id="GGQ67278.1"/>
    </source>
</evidence>
<reference evidence="1" key="1">
    <citation type="journal article" date="2014" name="Int. J. Syst. Evol. Microbiol.">
        <title>Complete genome sequence of Corynebacterium casei LMG S-19264T (=DSM 44701T), isolated from a smear-ripened cheese.</title>
        <authorList>
            <consortium name="US DOE Joint Genome Institute (JGI-PGF)"/>
            <person name="Walter F."/>
            <person name="Albersmeier A."/>
            <person name="Kalinowski J."/>
            <person name="Ruckert C."/>
        </authorList>
    </citation>
    <scope>NUCLEOTIDE SEQUENCE</scope>
    <source>
        <strain evidence="1">JCM 4403</strain>
    </source>
</reference>
<name>A0A918ETT2_9ACTN</name>
<sequence>MAGYVFGFHVPRVCRVRGERVAAEDLIVQAAEAFRADDDDVVMDAGRLRQGALALPAVVAAAGAMVVLGEPGAGKTSVLKQLTNGLPRVFDTWSGDSDACLWVIGGDLTEHSYQEELGCHLVSLPSEGDAAGGAGVLTVVLDQADESPLLPRLSRWLRRSLSGRDTSRIRFLMACRTADYPAVLTSVLAEAFGACRCVDLAPLSRTEAVTLADSAGVPGKELVEAAEAAGAAVLAGVPLTLELLVLTYRADGQLHGRPEELFARGVARLAEDPDPHRLKKALITTVLQRLTVAGRIAAWMLLSGHRTVWRGATFEAGTYDLPGDVLAGGRERTAAGPFEVTPQVVEECLATALFTAPDNGRAAFRHSSVAAYLAARYLTDRKTTQRQLENLFLIGAPDGETATIPAPLRETAAWLVAMNHSASGWLATADPESLAVHSALVRSDEVRRLTVSRLLERAAQVELGDTRWQLSRWDLRHPSLADQLADVLETNPAEGAANWQSTARTRLAIQLAQEAGTAHPRLADALLALVRNDTWHQTERRLAARAAFACDLGRAVPVFVEVLDSLSDLSYVERVDPDHELRGTLLSLLWPHHLDAATMLGALRPPSPDLYGNYAHFLRNMPAECRDEDLPDLLAWVSEIVCRPDSGYVFSHDRFEISLINGVIGRALETPDAAQHADTLAKIIFSLFHDHHKVQMPDCLQPDEHGHETPETRSLRRLLTQAFVTEAVRTGLDARMAACQIAYDWERRPSVRLDASSAPEPAIRHQLVDRDDFPWLLEQTVEAAASGDGAALQVYGELASCTFPSDDLHAFELAYDNTHPAWPYLRSFYAAIPIDSHLARALRRNYSAENSHWPEAAEFLAETARRLAEARAGDNDSLWQFLWGLRVDPQTGRFVQDAAGAISTWPTAVALGDDLSDLPELALRYLTTEHDRADSWLPHARRNKCSWAGYALLTELHRTGRLLELPARVWSFWAAAILTEYLGMSTSYTEPVRVDLLRLAARHAPESVAHRVTQAARAALTAGQQPIELNAVDPRWAAELRTCLEHLATELSTCLGLVPEAADKALAGSAASEDHPARLPDSDEAREAALRTWHRILATLLTTDSQMVHGIIDASIDGPRETPLAARAAVLAAQALLTADAEAHWPRAKRFAATDPELGRRLAEACARTETERIQSSLSEALVADLYLWLSGLYDPEEDQPLRGARWITDDEQAREWRDRLLPELSRRATAEAVHQLRQLATLYPSRLAIAAALVAATKQHAAASWSQVRTEDVIRLLQDPKRRVIRTSTDLLDVVQEALEEVSRALPSHCELLWDRTPGKSPRKPSAENPVIPDVWRPKPEAALCAYLTHELTLRLAGHRVAVNREVLIHPTDPYGAGDRTDLLVEAMPSPGDDPNIASSGSVKLVIEVKGSWNDEVPTAQAEQLAGRYLPEAGTDAGIYIVGWYPIELWNATGDSRKTQAKKLQLDTLRVDLQDQAASLSQAGAIHVRPMVINLPRPYRQ</sequence>
<evidence type="ECO:0000313" key="2">
    <source>
        <dbReference type="Proteomes" id="UP000656732"/>
    </source>
</evidence>
<dbReference type="RefSeq" id="WP_189556184.1">
    <property type="nucleotide sequence ID" value="NZ_BMTU01000002.1"/>
</dbReference>
<dbReference type="SUPFAM" id="SSF52540">
    <property type="entry name" value="P-loop containing nucleoside triphosphate hydrolases"/>
    <property type="match status" value="1"/>
</dbReference>
<accession>A0A918ETT2</accession>
<dbReference type="InterPro" id="IPR027417">
    <property type="entry name" value="P-loop_NTPase"/>
</dbReference>
<proteinExistence type="predicted"/>
<reference evidence="1" key="2">
    <citation type="submission" date="2020-09" db="EMBL/GenBank/DDBJ databases">
        <authorList>
            <person name="Sun Q."/>
            <person name="Ohkuma M."/>
        </authorList>
    </citation>
    <scope>NUCLEOTIDE SEQUENCE</scope>
    <source>
        <strain evidence="1">JCM 4403</strain>
    </source>
</reference>
<organism evidence="1 2">
    <name type="scientific">Streptomyces pilosus</name>
    <dbReference type="NCBI Taxonomy" id="28893"/>
    <lineage>
        <taxon>Bacteria</taxon>
        <taxon>Bacillati</taxon>
        <taxon>Actinomycetota</taxon>
        <taxon>Actinomycetes</taxon>
        <taxon>Kitasatosporales</taxon>
        <taxon>Streptomycetaceae</taxon>
        <taxon>Streptomyces</taxon>
    </lineage>
</organism>
<gene>
    <name evidence="1" type="ORF">GCM10010280_11700</name>
</gene>
<keyword evidence="2" id="KW-1185">Reference proteome</keyword>